<accession>A0AAN4T7I6</accession>
<evidence type="ECO:0000313" key="13">
    <source>
        <dbReference type="Proteomes" id="UP000051487"/>
    </source>
</evidence>
<dbReference type="AlphaFoldDB" id="A0AAN4T7I6"/>
<dbReference type="InterPro" id="IPR011990">
    <property type="entry name" value="TPR-like_helical_dom_sf"/>
</dbReference>
<protein>
    <recommendedName>
        <fullName evidence="11">DUF676 domain-containing protein</fullName>
    </recommendedName>
</protein>
<dbReference type="CDD" id="cd09318">
    <property type="entry name" value="TDT_SSU1"/>
    <property type="match status" value="1"/>
</dbReference>
<keyword evidence="6 10" id="KW-0812">Transmembrane</keyword>
<evidence type="ECO:0000256" key="5">
    <source>
        <dbReference type="ARBA" id="ARBA00022475"/>
    </source>
</evidence>
<evidence type="ECO:0000256" key="6">
    <source>
        <dbReference type="ARBA" id="ARBA00022692"/>
    </source>
</evidence>
<keyword evidence="5" id="KW-1003">Cell membrane</keyword>
<proteinExistence type="inferred from homology"/>
<dbReference type="SUPFAM" id="SSF53474">
    <property type="entry name" value="alpha/beta-Hydrolases"/>
    <property type="match status" value="1"/>
</dbReference>
<dbReference type="Gene3D" id="1.25.40.10">
    <property type="entry name" value="Tetratricopeptide repeat domain"/>
    <property type="match status" value="2"/>
</dbReference>
<keyword evidence="4" id="KW-0813">Transport</keyword>
<feature type="transmembrane region" description="Helical" evidence="10">
    <location>
        <begin position="235"/>
        <end position="257"/>
    </location>
</feature>
<comment type="subcellular location">
    <subcellularLocation>
        <location evidence="1">Cell membrane</location>
        <topology evidence="1">Multi-pass membrane protein</topology>
    </subcellularLocation>
</comment>
<keyword evidence="8 10" id="KW-0472">Membrane</keyword>
<feature type="compositionally biased region" description="Polar residues" evidence="9">
    <location>
        <begin position="773"/>
        <end position="788"/>
    </location>
</feature>
<keyword evidence="7 10" id="KW-1133">Transmembrane helix</keyword>
<dbReference type="GO" id="GO:0005886">
    <property type="term" value="C:plasma membrane"/>
    <property type="evidence" value="ECO:0007669"/>
    <property type="project" value="UniProtKB-SubCell"/>
</dbReference>
<sequence>MDPRPKPTPSKSFLKYHAGWRRVVSHFSPSWFSTTMGTGIVAILFHIIPFGHTYLHYVSIVFFILNIVLFAVVLSMSILRYTLYPEIWAVMIQDPTNSLFLATCPMGFATLIEMWVFVCVPLWGEWTRTVAWALWIVDAVAAASVTVSLSFILISQTYITSLERITALQLLPIAATIVAAGTGAEVAEILPDPKHAMGTVLVSYILWGMGTPLAMTILVIYYQRLAVHKLPSRETIVSCFLPLGPLGFGGFGVLYLGKVLRKLVETHEVIDPMAGSVAYTMGLFISLLMWSFGLIWLVFALATIYHASPFPFNMGWWGFTFPLGVYAANTLLLGEQLDLMFFKIFGMILSVAVIVLWLVVAARTVHGAWHGSLFYAPCNPAILFCPQYAPSKTSANPTLVNSGYHHSSADGVNWKFQPTRRLVSATEISHGEMDNESRAAEDGAYFIFCPSRTLHHVPFSKALCEQETENEFPFLEEVYTPPSQSKIDFVFVHGLNPRGRSDHPYETWRHQNGTFWPRDYLPQDIPHARVFVYGYNSNVTNPQAMSTASVKDHANTLLNLLDMERSPQLNTRPPKIVFIGHSLGGLVIKQALLNAHEDPKYTAIRLATCGLVFFGTPHRGAKGVEVGKIAAKVARFVSKGHASNELLDCLEYNSLFTRQMSSRFSHQLEDYRVVSFVEGKEVLIGGAGPASVSHLVVDEESAVLGLPGNRETRLKLDADHSQMCKIGSRGPMYKLIKGNIKQIVDQVLVAEQGYIPQQSTSPHPGPPLPPRMHTNSSSPYPSATPQTTGPRIVGTLYAAVDSDPRSIQAAEHKNAGRWDQARNLEYAIFQEHLRTLGPDHNSTIVVGYNLAEIDLEASYLAKATEWCKWVCDQGQRTLGSRHPLTLRAESLMGEILCARGRYQESESVCANVLARQQMSIGDDDLDTLETRRRLSMAYSNLAQEQNAINIAEKRHEALQRILGPQHIRVLASALDTVEVVITSRTQNGDRLLEMRFSGEIANTTAQTGQIAREVTDLLGPRHPLSLRAVRLQGILQMLQQDSTTASETLRRALAIAEETLGPDHTESMALVATIGIMYTLHSDGGNYIAFMVPGSSNNKLEMARPWLTRYLSWAETRKGKDSSDVQSMLDMLAQLHMARQQYTEAYKYYERLVESYQAAGMAVPSLVQTNLQTCRTHTMLLTQFSSRGSGSAIEGILNSFVKKRF</sequence>
<organism evidence="12 13">
    <name type="scientific">Aspergillus lentulus</name>
    <dbReference type="NCBI Taxonomy" id="293939"/>
    <lineage>
        <taxon>Eukaryota</taxon>
        <taxon>Fungi</taxon>
        <taxon>Dikarya</taxon>
        <taxon>Ascomycota</taxon>
        <taxon>Pezizomycotina</taxon>
        <taxon>Eurotiomycetes</taxon>
        <taxon>Eurotiomycetidae</taxon>
        <taxon>Eurotiales</taxon>
        <taxon>Aspergillaceae</taxon>
        <taxon>Aspergillus</taxon>
        <taxon>Aspergillus subgen. Fumigati</taxon>
    </lineage>
</organism>
<feature type="transmembrane region" description="Helical" evidence="10">
    <location>
        <begin position="204"/>
        <end position="223"/>
    </location>
</feature>
<dbReference type="Gene3D" id="3.40.50.1820">
    <property type="entry name" value="alpha/beta hydrolase"/>
    <property type="match status" value="1"/>
</dbReference>
<evidence type="ECO:0000256" key="2">
    <source>
        <dbReference type="ARBA" id="ARBA00007920"/>
    </source>
</evidence>
<evidence type="ECO:0000256" key="4">
    <source>
        <dbReference type="ARBA" id="ARBA00022448"/>
    </source>
</evidence>
<dbReference type="Gene3D" id="1.50.10.150">
    <property type="entry name" value="Voltage-dependent anion channel"/>
    <property type="match status" value="1"/>
</dbReference>
<evidence type="ECO:0000256" key="3">
    <source>
        <dbReference type="ARBA" id="ARBA00008566"/>
    </source>
</evidence>
<evidence type="ECO:0000256" key="1">
    <source>
        <dbReference type="ARBA" id="ARBA00004651"/>
    </source>
</evidence>
<feature type="transmembrane region" description="Helical" evidence="10">
    <location>
        <begin position="30"/>
        <end position="48"/>
    </location>
</feature>
<feature type="transmembrane region" description="Helical" evidence="10">
    <location>
        <begin position="130"/>
        <end position="154"/>
    </location>
</feature>
<reference evidence="12 13" key="1">
    <citation type="submission" date="2015-11" db="EMBL/GenBank/DDBJ databases">
        <title>Aspergillus lentulus strain IFM 54703T.</title>
        <authorList>
            <person name="Kusuya Y."/>
            <person name="Sakai K."/>
            <person name="Kamei K."/>
            <person name="Takahashi H."/>
            <person name="Yaguchi T."/>
        </authorList>
    </citation>
    <scope>NUCLEOTIDE SEQUENCE [LARGE SCALE GENOMIC DNA]</scope>
    <source>
        <strain evidence="12 13">IFM 54703</strain>
    </source>
</reference>
<feature type="transmembrane region" description="Helical" evidence="10">
    <location>
        <begin position="166"/>
        <end position="184"/>
    </location>
</feature>
<feature type="domain" description="DUF676" evidence="11">
    <location>
        <begin position="525"/>
        <end position="633"/>
    </location>
</feature>
<feature type="transmembrane region" description="Helical" evidence="10">
    <location>
        <begin position="277"/>
        <end position="302"/>
    </location>
</feature>
<dbReference type="InterPro" id="IPR004695">
    <property type="entry name" value="SLAC1/Mae1/Ssu1/TehA"/>
</dbReference>
<dbReference type="GO" id="GO:0000319">
    <property type="term" value="F:sulfite transmembrane transporter activity"/>
    <property type="evidence" value="ECO:0007669"/>
    <property type="project" value="TreeGrafter"/>
</dbReference>
<comment type="similarity">
    <text evidence="2">Belongs to the putative lipase ROG1 family.</text>
</comment>
<name>A0AAN4T7I6_ASPLE</name>
<feature type="transmembrane region" description="Helical" evidence="10">
    <location>
        <begin position="340"/>
        <end position="360"/>
    </location>
</feature>
<dbReference type="EMBL" id="BCLY01000004">
    <property type="protein sequence ID" value="GAQ04026.1"/>
    <property type="molecule type" value="Genomic_DNA"/>
</dbReference>
<feature type="transmembrane region" description="Helical" evidence="10">
    <location>
        <begin position="54"/>
        <end position="79"/>
    </location>
</feature>
<gene>
    <name evidence="12" type="ORF">ALT_1347</name>
</gene>
<dbReference type="PANTHER" id="PTHR31686:SF2">
    <property type="entry name" value="C4-DICARBOXYLATE TRANSPORTER_MALIC ACID TRANSPORT PROTEIN"/>
    <property type="match status" value="1"/>
</dbReference>
<evidence type="ECO:0000256" key="8">
    <source>
        <dbReference type="ARBA" id="ARBA00023136"/>
    </source>
</evidence>
<feature type="transmembrane region" description="Helical" evidence="10">
    <location>
        <begin position="314"/>
        <end position="334"/>
    </location>
</feature>
<evidence type="ECO:0000256" key="9">
    <source>
        <dbReference type="SAM" id="MobiDB-lite"/>
    </source>
</evidence>
<dbReference type="Proteomes" id="UP000051487">
    <property type="component" value="Unassembled WGS sequence"/>
</dbReference>
<evidence type="ECO:0000256" key="10">
    <source>
        <dbReference type="SAM" id="Phobius"/>
    </source>
</evidence>
<dbReference type="InterPro" id="IPR051629">
    <property type="entry name" value="Sulfite_efflux_TDT"/>
</dbReference>
<feature type="transmembrane region" description="Helical" evidence="10">
    <location>
        <begin position="99"/>
        <end position="124"/>
    </location>
</feature>
<comment type="similarity">
    <text evidence="3">Belongs to the tellurite-resistance/dicarboxylate transporter (TDT) family.</text>
</comment>
<evidence type="ECO:0000313" key="12">
    <source>
        <dbReference type="EMBL" id="GAQ04026.1"/>
    </source>
</evidence>
<feature type="region of interest" description="Disordered" evidence="9">
    <location>
        <begin position="756"/>
        <end position="788"/>
    </location>
</feature>
<comment type="caution">
    <text evidence="12">The sequence shown here is derived from an EMBL/GenBank/DDBJ whole genome shotgun (WGS) entry which is preliminary data.</text>
</comment>
<dbReference type="Pfam" id="PF03595">
    <property type="entry name" value="SLAC1"/>
    <property type="match status" value="1"/>
</dbReference>
<dbReference type="Pfam" id="PF05057">
    <property type="entry name" value="DUF676"/>
    <property type="match status" value="1"/>
</dbReference>
<evidence type="ECO:0000259" key="11">
    <source>
        <dbReference type="Pfam" id="PF05057"/>
    </source>
</evidence>
<dbReference type="InterPro" id="IPR007751">
    <property type="entry name" value="DUF676_lipase-like"/>
</dbReference>
<dbReference type="SUPFAM" id="SSF48452">
    <property type="entry name" value="TPR-like"/>
    <property type="match status" value="2"/>
</dbReference>
<dbReference type="InterPro" id="IPR029058">
    <property type="entry name" value="AB_hydrolase_fold"/>
</dbReference>
<dbReference type="Pfam" id="PF13424">
    <property type="entry name" value="TPR_12"/>
    <property type="match status" value="1"/>
</dbReference>
<evidence type="ECO:0000256" key="7">
    <source>
        <dbReference type="ARBA" id="ARBA00022989"/>
    </source>
</evidence>
<dbReference type="PANTHER" id="PTHR31686">
    <property type="match status" value="1"/>
</dbReference>
<dbReference type="InterPro" id="IPR038665">
    <property type="entry name" value="Voltage-dep_anion_channel_sf"/>
</dbReference>